<keyword evidence="6" id="KW-1185">Reference proteome</keyword>
<accession>A0A6N9Q472</accession>
<comment type="similarity">
    <text evidence="1">Belongs to the peptidase S16 family.</text>
</comment>
<dbReference type="AlphaFoldDB" id="A0A6N9Q472"/>
<evidence type="ECO:0000256" key="1">
    <source>
        <dbReference type="PROSITE-ProRule" id="PRU01122"/>
    </source>
</evidence>
<keyword evidence="1" id="KW-0378">Hydrolase</keyword>
<dbReference type="PROSITE" id="PS51786">
    <property type="entry name" value="LON_PROTEOLYTIC"/>
    <property type="match status" value="1"/>
</dbReference>
<feature type="transmembrane region" description="Helical" evidence="2">
    <location>
        <begin position="54"/>
        <end position="75"/>
    </location>
</feature>
<dbReference type="GO" id="GO:0005524">
    <property type="term" value="F:ATP binding"/>
    <property type="evidence" value="ECO:0007669"/>
    <property type="project" value="InterPro"/>
</dbReference>
<dbReference type="PROSITE" id="PS50106">
    <property type="entry name" value="PDZ"/>
    <property type="match status" value="1"/>
</dbReference>
<evidence type="ECO:0000259" key="3">
    <source>
        <dbReference type="PROSITE" id="PS50106"/>
    </source>
</evidence>
<dbReference type="GO" id="GO:0030163">
    <property type="term" value="P:protein catabolic process"/>
    <property type="evidence" value="ECO:0007669"/>
    <property type="project" value="InterPro"/>
</dbReference>
<protein>
    <recommendedName>
        <fullName evidence="1">endopeptidase La</fullName>
        <ecNumber evidence="1">3.4.21.53</ecNumber>
    </recommendedName>
</protein>
<dbReference type="EC" id="3.4.21.53" evidence="1"/>
<keyword evidence="2" id="KW-0812">Transmembrane</keyword>
<dbReference type="Pfam" id="PF05362">
    <property type="entry name" value="Lon_C"/>
    <property type="match status" value="1"/>
</dbReference>
<dbReference type="Gene3D" id="2.30.42.10">
    <property type="match status" value="1"/>
</dbReference>
<gene>
    <name evidence="5" type="ORF">ERL59_11500</name>
</gene>
<dbReference type="GO" id="GO:0004176">
    <property type="term" value="F:ATP-dependent peptidase activity"/>
    <property type="evidence" value="ECO:0007669"/>
    <property type="project" value="UniProtKB-UniRule"/>
</dbReference>
<proteinExistence type="inferred from homology"/>
<feature type="active site" evidence="1">
    <location>
        <position position="279"/>
    </location>
</feature>
<keyword evidence="1" id="KW-0720">Serine protease</keyword>
<comment type="catalytic activity">
    <reaction evidence="1">
        <text>Hydrolysis of proteins in presence of ATP.</text>
        <dbReference type="EC" id="3.4.21.53"/>
    </reaction>
</comment>
<dbReference type="PANTHER" id="PTHR10046">
    <property type="entry name" value="ATP DEPENDENT LON PROTEASE FAMILY MEMBER"/>
    <property type="match status" value="1"/>
</dbReference>
<keyword evidence="2" id="KW-1133">Transmembrane helix</keyword>
<dbReference type="Pfam" id="PF13180">
    <property type="entry name" value="PDZ_2"/>
    <property type="match status" value="1"/>
</dbReference>
<sequence length="380" mass="42686">MLKFNRDMLFHLICFTMVHVYAKVCPNRPSGRKLKMEHQKHKNRDMKISKNIKFFLIASAILYIIFLMPTPYVVYEPGSAEILEPMVNVEDGYVDAKGAFMLTTVRMNYSNVFYYLYSFVNPHAIVVKKEDIFRNETEEEYLERQTFNMINSQSNAIKVAYNKAGIAYESIIDGVVILGAVEGFPADGVLQSGDKIISVNDQHIKTTEDIYSSVGRNQVGDLISITYEREEQNETVQLTLVDLRSDNEVSEGVKEKPGIGIYLADLQHIIDSGNIRGPSAGLMFSLEIYNQLVREDITQGLLIAGTGEIYANGQVGAIGGVDRKIVAADKEGAEVFFVPEENFEVASEKAQEIKSDMDVVTVKTMEEALEYLYQLSPSHP</sequence>
<name>A0A6N9Q472_9BACL</name>
<keyword evidence="2" id="KW-0472">Membrane</keyword>
<feature type="domain" description="PDZ" evidence="3">
    <location>
        <begin position="146"/>
        <end position="205"/>
    </location>
</feature>
<evidence type="ECO:0000256" key="2">
    <source>
        <dbReference type="SAM" id="Phobius"/>
    </source>
</evidence>
<dbReference type="SUPFAM" id="SSF54211">
    <property type="entry name" value="Ribosomal protein S5 domain 2-like"/>
    <property type="match status" value="1"/>
</dbReference>
<dbReference type="Proteomes" id="UP000448943">
    <property type="component" value="Unassembled WGS sequence"/>
</dbReference>
<dbReference type="GO" id="GO:0006508">
    <property type="term" value="P:proteolysis"/>
    <property type="evidence" value="ECO:0007669"/>
    <property type="project" value="UniProtKB-KW"/>
</dbReference>
<dbReference type="InterPro" id="IPR014721">
    <property type="entry name" value="Ribsml_uS5_D2-typ_fold_subgr"/>
</dbReference>
<feature type="domain" description="Lon proteolytic" evidence="4">
    <location>
        <begin position="277"/>
        <end position="375"/>
    </location>
</feature>
<dbReference type="Gene3D" id="3.30.230.10">
    <property type="match status" value="1"/>
</dbReference>
<dbReference type="InterPro" id="IPR027065">
    <property type="entry name" value="Lon_Prtase"/>
</dbReference>
<organism evidence="5 6">
    <name type="scientific">Chengkuizengella marina</name>
    <dbReference type="NCBI Taxonomy" id="2507566"/>
    <lineage>
        <taxon>Bacteria</taxon>
        <taxon>Bacillati</taxon>
        <taxon>Bacillota</taxon>
        <taxon>Bacilli</taxon>
        <taxon>Bacillales</taxon>
        <taxon>Paenibacillaceae</taxon>
        <taxon>Chengkuizengella</taxon>
    </lineage>
</organism>
<dbReference type="GO" id="GO:0004252">
    <property type="term" value="F:serine-type endopeptidase activity"/>
    <property type="evidence" value="ECO:0007669"/>
    <property type="project" value="UniProtKB-UniRule"/>
</dbReference>
<evidence type="ECO:0000259" key="4">
    <source>
        <dbReference type="PROSITE" id="PS51786"/>
    </source>
</evidence>
<feature type="active site" evidence="1">
    <location>
        <position position="324"/>
    </location>
</feature>
<evidence type="ECO:0000313" key="6">
    <source>
        <dbReference type="Proteomes" id="UP000448943"/>
    </source>
</evidence>
<dbReference type="EMBL" id="SIJB01000026">
    <property type="protein sequence ID" value="NBI29583.1"/>
    <property type="molecule type" value="Genomic_DNA"/>
</dbReference>
<dbReference type="InterPro" id="IPR008269">
    <property type="entry name" value="Lon_proteolytic"/>
</dbReference>
<dbReference type="InterPro" id="IPR001478">
    <property type="entry name" value="PDZ"/>
</dbReference>
<keyword evidence="1" id="KW-0645">Protease</keyword>
<dbReference type="InterPro" id="IPR020568">
    <property type="entry name" value="Ribosomal_Su5_D2-typ_SF"/>
</dbReference>
<dbReference type="SUPFAM" id="SSF50156">
    <property type="entry name" value="PDZ domain-like"/>
    <property type="match status" value="1"/>
</dbReference>
<evidence type="ECO:0000313" key="5">
    <source>
        <dbReference type="EMBL" id="NBI29583.1"/>
    </source>
</evidence>
<reference evidence="5 6" key="1">
    <citation type="submission" date="2019-01" db="EMBL/GenBank/DDBJ databases">
        <title>Chengkuizengella sp. nov., isolated from deep-sea sediment of East Pacific Ocean.</title>
        <authorList>
            <person name="Yang J."/>
            <person name="Lai Q."/>
            <person name="Shao Z."/>
        </authorList>
    </citation>
    <scope>NUCLEOTIDE SEQUENCE [LARGE SCALE GENOMIC DNA]</scope>
    <source>
        <strain evidence="5 6">YPA3-1-1</strain>
    </source>
</reference>
<comment type="caution">
    <text evidence="5">The sequence shown here is derived from an EMBL/GenBank/DDBJ whole genome shotgun (WGS) entry which is preliminary data.</text>
</comment>
<dbReference type="InterPro" id="IPR036034">
    <property type="entry name" value="PDZ_sf"/>
</dbReference>